<accession>A0ABP6RNP4</accession>
<dbReference type="Pfam" id="PF00126">
    <property type="entry name" value="HTH_1"/>
    <property type="match status" value="1"/>
</dbReference>
<dbReference type="PROSITE" id="PS50931">
    <property type="entry name" value="HTH_LYSR"/>
    <property type="match status" value="1"/>
</dbReference>
<dbReference type="PANTHER" id="PTHR30579">
    <property type="entry name" value="TRANSCRIPTIONAL REGULATOR"/>
    <property type="match status" value="1"/>
</dbReference>
<dbReference type="SUPFAM" id="SSF46785">
    <property type="entry name" value="Winged helix' DNA-binding domain"/>
    <property type="match status" value="1"/>
</dbReference>
<dbReference type="PRINTS" id="PR00039">
    <property type="entry name" value="HTHLYSR"/>
</dbReference>
<evidence type="ECO:0000256" key="2">
    <source>
        <dbReference type="ARBA" id="ARBA00023015"/>
    </source>
</evidence>
<dbReference type="Pfam" id="PF03466">
    <property type="entry name" value="LysR_substrate"/>
    <property type="match status" value="1"/>
</dbReference>
<dbReference type="InterPro" id="IPR005119">
    <property type="entry name" value="LysR_subst-bd"/>
</dbReference>
<dbReference type="InterPro" id="IPR036390">
    <property type="entry name" value="WH_DNA-bd_sf"/>
</dbReference>
<evidence type="ECO:0000256" key="3">
    <source>
        <dbReference type="ARBA" id="ARBA00023125"/>
    </source>
</evidence>
<dbReference type="Proteomes" id="UP001500483">
    <property type="component" value="Unassembled WGS sequence"/>
</dbReference>
<organism evidence="6 7">
    <name type="scientific">Saccharopolyspora gregorii</name>
    <dbReference type="NCBI Taxonomy" id="33914"/>
    <lineage>
        <taxon>Bacteria</taxon>
        <taxon>Bacillati</taxon>
        <taxon>Actinomycetota</taxon>
        <taxon>Actinomycetes</taxon>
        <taxon>Pseudonocardiales</taxon>
        <taxon>Pseudonocardiaceae</taxon>
        <taxon>Saccharopolyspora</taxon>
    </lineage>
</organism>
<comment type="caution">
    <text evidence="6">The sequence shown here is derived from an EMBL/GenBank/DDBJ whole genome shotgun (WGS) entry which is preliminary data.</text>
</comment>
<dbReference type="InterPro" id="IPR036388">
    <property type="entry name" value="WH-like_DNA-bd_sf"/>
</dbReference>
<dbReference type="InterPro" id="IPR050176">
    <property type="entry name" value="LTTR"/>
</dbReference>
<dbReference type="PANTHER" id="PTHR30579:SF7">
    <property type="entry name" value="HTH-TYPE TRANSCRIPTIONAL REGULATOR LRHA-RELATED"/>
    <property type="match status" value="1"/>
</dbReference>
<keyword evidence="3" id="KW-0238">DNA-binding</keyword>
<protein>
    <submittedName>
        <fullName evidence="6">LysR substrate-binding domain-containing protein</fullName>
    </submittedName>
</protein>
<evidence type="ECO:0000313" key="7">
    <source>
        <dbReference type="Proteomes" id="UP001500483"/>
    </source>
</evidence>
<keyword evidence="7" id="KW-1185">Reference proteome</keyword>
<dbReference type="Gene3D" id="1.10.10.10">
    <property type="entry name" value="Winged helix-like DNA-binding domain superfamily/Winged helix DNA-binding domain"/>
    <property type="match status" value="1"/>
</dbReference>
<keyword evidence="2" id="KW-0805">Transcription regulation</keyword>
<evidence type="ECO:0000256" key="4">
    <source>
        <dbReference type="ARBA" id="ARBA00023163"/>
    </source>
</evidence>
<feature type="domain" description="HTH lysR-type" evidence="5">
    <location>
        <begin position="1"/>
        <end position="58"/>
    </location>
</feature>
<evidence type="ECO:0000259" key="5">
    <source>
        <dbReference type="PROSITE" id="PS50931"/>
    </source>
</evidence>
<proteinExistence type="inferred from homology"/>
<dbReference type="InterPro" id="IPR000847">
    <property type="entry name" value="LysR_HTH_N"/>
</dbReference>
<evidence type="ECO:0000313" key="6">
    <source>
        <dbReference type="EMBL" id="GAA3358068.1"/>
    </source>
</evidence>
<gene>
    <name evidence="6" type="ORF">GCM10020366_28660</name>
</gene>
<evidence type="ECO:0000256" key="1">
    <source>
        <dbReference type="ARBA" id="ARBA00009437"/>
    </source>
</evidence>
<reference evidence="7" key="1">
    <citation type="journal article" date="2019" name="Int. J. Syst. Evol. Microbiol.">
        <title>The Global Catalogue of Microorganisms (GCM) 10K type strain sequencing project: providing services to taxonomists for standard genome sequencing and annotation.</title>
        <authorList>
            <consortium name="The Broad Institute Genomics Platform"/>
            <consortium name="The Broad Institute Genome Sequencing Center for Infectious Disease"/>
            <person name="Wu L."/>
            <person name="Ma J."/>
        </authorList>
    </citation>
    <scope>NUCLEOTIDE SEQUENCE [LARGE SCALE GENOMIC DNA]</scope>
    <source>
        <strain evidence="7">JCM 9687</strain>
    </source>
</reference>
<dbReference type="SUPFAM" id="SSF53850">
    <property type="entry name" value="Periplasmic binding protein-like II"/>
    <property type="match status" value="1"/>
</dbReference>
<sequence length="298" mass="32131">MDPVWLRTFLEVADSGGFSRAARALGLGQPAVSQHVRKLEAAVGRSLLVRDSHTVELTGDGEAMVGFARGILGRQQQALDYFAGPEPSGRVRLGVSEDLVSDWFSQIAQRFQRMHPRVDLDLTAGLSTPLHDRLERGELDMALIKQPGSEPSGRLLWRDELVWVGTPDTRIVPGDPVPLVVYPEPSITRARALSALERAQRSWRVSCTADRLNGLSMAVRAGLGVAVFARSVVPDGLVPVRGGLPALDQIEFVLSGRIPVRGTPMSALVDMIAAAGRPEVADAHPEIADARPEVADAH</sequence>
<comment type="similarity">
    <text evidence="1">Belongs to the LysR transcriptional regulatory family.</text>
</comment>
<dbReference type="Gene3D" id="3.40.190.10">
    <property type="entry name" value="Periplasmic binding protein-like II"/>
    <property type="match status" value="2"/>
</dbReference>
<dbReference type="EMBL" id="BAAAYK010000038">
    <property type="protein sequence ID" value="GAA3358068.1"/>
    <property type="molecule type" value="Genomic_DNA"/>
</dbReference>
<name>A0ABP6RNP4_9PSEU</name>
<keyword evidence="4" id="KW-0804">Transcription</keyword>